<accession>A0ACA9RKR6</accession>
<protein>
    <submittedName>
        <fullName evidence="1">33019_t:CDS:1</fullName>
    </submittedName>
</protein>
<feature type="non-terminal residue" evidence="1">
    <location>
        <position position="183"/>
    </location>
</feature>
<dbReference type="EMBL" id="CAJVQC010056884">
    <property type="protein sequence ID" value="CAG8796969.1"/>
    <property type="molecule type" value="Genomic_DNA"/>
</dbReference>
<organism evidence="1 2">
    <name type="scientific">Racocetra persica</name>
    <dbReference type="NCBI Taxonomy" id="160502"/>
    <lineage>
        <taxon>Eukaryota</taxon>
        <taxon>Fungi</taxon>
        <taxon>Fungi incertae sedis</taxon>
        <taxon>Mucoromycota</taxon>
        <taxon>Glomeromycotina</taxon>
        <taxon>Glomeromycetes</taxon>
        <taxon>Diversisporales</taxon>
        <taxon>Gigasporaceae</taxon>
        <taxon>Racocetra</taxon>
    </lineage>
</organism>
<name>A0ACA9RKR6_9GLOM</name>
<evidence type="ECO:0000313" key="1">
    <source>
        <dbReference type="EMBL" id="CAG8796969.1"/>
    </source>
</evidence>
<dbReference type="Proteomes" id="UP000789920">
    <property type="component" value="Unassembled WGS sequence"/>
</dbReference>
<comment type="caution">
    <text evidence="1">The sequence shown here is derived from an EMBL/GenBank/DDBJ whole genome shotgun (WGS) entry which is preliminary data.</text>
</comment>
<keyword evidence="2" id="KW-1185">Reference proteome</keyword>
<evidence type="ECO:0000313" key="2">
    <source>
        <dbReference type="Proteomes" id="UP000789920"/>
    </source>
</evidence>
<gene>
    <name evidence="1" type="ORF">RPERSI_LOCUS20260</name>
</gene>
<reference evidence="1" key="1">
    <citation type="submission" date="2021-06" db="EMBL/GenBank/DDBJ databases">
        <authorList>
            <person name="Kallberg Y."/>
            <person name="Tangrot J."/>
            <person name="Rosling A."/>
        </authorList>
    </citation>
    <scope>NUCLEOTIDE SEQUENCE</scope>
    <source>
        <strain evidence="1">MA461A</strain>
    </source>
</reference>
<proteinExistence type="predicted"/>
<sequence length="183" mass="19404">MESQNFEFGQMPSAPMVPVTNSPTTNTSIGGLNLTTAQQNQAQVLMLENTQNQMVVLNATPTSHSRPPQLSTSLATTASGTIATLNSINDSSQDITMLVNQEQLPVLVMNAAPATSMEATNSPQITISSVSTTVSLDPSLIHDPSKMMVASQQDQQQTQLTLTDVSPQVVLAAPQEQQPTVVN</sequence>